<dbReference type="PANTHER" id="PTHR34293">
    <property type="entry name" value="HTH-TYPE TRANSCRIPTIONAL REGULATOR TRMBL2"/>
    <property type="match status" value="1"/>
</dbReference>
<dbReference type="InterPro" id="IPR036388">
    <property type="entry name" value="WH-like_DNA-bd_sf"/>
</dbReference>
<sequence>MTAEPAVAPQHRPAAAGGTGPARPAGPTGTVGDEPDEAAQRLYLAVVSDGGRLAFAAAEDTDQAALRQLLDLGLLTPNPLGHCYTAVSPRAVSDRLGAELRSEATRLLVRAESLPDALDGLTRAYDTLSRASARTVGEAVYVEGHVHIRRRIAQLVTDCRSEVLTAQPGRRPAESLRIALAQDVRLLQSGRTLRTVYQPAALADPAALAYAEEVIRHGSQIRVLDEPFPRLIVVDRAVAVIPAGDDDNTAAFITDPAALCFLVGAFERDWARADSTEAAAVLGLGPARTVPERVGRLLARGLTQRAIGTRLGLSERTVAAHISRLRDRHGARTLFQLGWLMRGSRDDR</sequence>
<accession>A0A0F2TKZ4</accession>
<protein>
    <recommendedName>
        <fullName evidence="2">HTH luxR-type domain-containing protein</fullName>
    </recommendedName>
</protein>
<evidence type="ECO:0000313" key="3">
    <source>
        <dbReference type="EMBL" id="KJS63181.1"/>
    </source>
</evidence>
<dbReference type="PATRIC" id="fig|359131.3.peg.4833"/>
<comment type="caution">
    <text evidence="3">The sequence shown here is derived from an EMBL/GenBank/DDBJ whole genome shotgun (WGS) entry which is preliminary data.</text>
</comment>
<feature type="compositionally biased region" description="Low complexity" evidence="1">
    <location>
        <begin position="12"/>
        <end position="30"/>
    </location>
</feature>
<dbReference type="OrthoDB" id="4035590at2"/>
<dbReference type="GO" id="GO:0006355">
    <property type="term" value="P:regulation of DNA-templated transcription"/>
    <property type="evidence" value="ECO:0007669"/>
    <property type="project" value="InterPro"/>
</dbReference>
<dbReference type="InterPro" id="IPR016032">
    <property type="entry name" value="Sig_transdc_resp-reg_C-effctor"/>
</dbReference>
<reference evidence="3 4" key="1">
    <citation type="submission" date="2015-02" db="EMBL/GenBank/DDBJ databases">
        <authorList>
            <person name="Ju K.-S."/>
            <person name="Doroghazi J.R."/>
            <person name="Metcalf W."/>
        </authorList>
    </citation>
    <scope>NUCLEOTIDE SEQUENCE [LARGE SCALE GENOMIC DNA]</scope>
    <source>
        <strain evidence="3 4">ATCC 31215</strain>
    </source>
</reference>
<dbReference type="PANTHER" id="PTHR34293:SF1">
    <property type="entry name" value="HTH-TYPE TRANSCRIPTIONAL REGULATOR TRMBL2"/>
    <property type="match status" value="1"/>
</dbReference>
<keyword evidence="4" id="KW-1185">Reference proteome</keyword>
<name>A0A0F2TKZ4_STRR3</name>
<dbReference type="SUPFAM" id="SSF46894">
    <property type="entry name" value="C-terminal effector domain of the bipartite response regulators"/>
    <property type="match status" value="1"/>
</dbReference>
<dbReference type="Gene3D" id="1.10.10.10">
    <property type="entry name" value="Winged helix-like DNA-binding domain superfamily/Winged helix DNA-binding domain"/>
    <property type="match status" value="1"/>
</dbReference>
<evidence type="ECO:0000259" key="2">
    <source>
        <dbReference type="SMART" id="SM00421"/>
    </source>
</evidence>
<organism evidence="3 4">
    <name type="scientific">Streptomyces rubellomurinus (strain ATCC 31215)</name>
    <dbReference type="NCBI Taxonomy" id="359131"/>
    <lineage>
        <taxon>Bacteria</taxon>
        <taxon>Bacillati</taxon>
        <taxon>Actinomycetota</taxon>
        <taxon>Actinomycetes</taxon>
        <taxon>Kitasatosporales</taxon>
        <taxon>Streptomycetaceae</taxon>
        <taxon>Streptomyces</taxon>
    </lineage>
</organism>
<proteinExistence type="predicted"/>
<dbReference type="InterPro" id="IPR051797">
    <property type="entry name" value="TrmB-like"/>
</dbReference>
<dbReference type="SMART" id="SM00421">
    <property type="entry name" value="HTH_LUXR"/>
    <property type="match status" value="1"/>
</dbReference>
<dbReference type="AlphaFoldDB" id="A0A0F2TKZ4"/>
<feature type="domain" description="HTH luxR-type" evidence="2">
    <location>
        <begin position="287"/>
        <end position="341"/>
    </location>
</feature>
<evidence type="ECO:0000256" key="1">
    <source>
        <dbReference type="SAM" id="MobiDB-lite"/>
    </source>
</evidence>
<dbReference type="InterPro" id="IPR000792">
    <property type="entry name" value="Tscrpt_reg_LuxR_C"/>
</dbReference>
<dbReference type="Proteomes" id="UP000033699">
    <property type="component" value="Unassembled WGS sequence"/>
</dbReference>
<dbReference type="GO" id="GO:0003677">
    <property type="term" value="F:DNA binding"/>
    <property type="evidence" value="ECO:0007669"/>
    <property type="project" value="InterPro"/>
</dbReference>
<dbReference type="EMBL" id="JZKH01000005">
    <property type="protein sequence ID" value="KJS63181.1"/>
    <property type="molecule type" value="Genomic_DNA"/>
</dbReference>
<feature type="region of interest" description="Disordered" evidence="1">
    <location>
        <begin position="1"/>
        <end position="34"/>
    </location>
</feature>
<evidence type="ECO:0000313" key="4">
    <source>
        <dbReference type="Proteomes" id="UP000033699"/>
    </source>
</evidence>
<dbReference type="Pfam" id="PF00196">
    <property type="entry name" value="GerE"/>
    <property type="match status" value="1"/>
</dbReference>
<dbReference type="RefSeq" id="WP_157881991.1">
    <property type="nucleotide sequence ID" value="NZ_JZKH01000005.1"/>
</dbReference>
<gene>
    <name evidence="3" type="ORF">VM95_04325</name>
</gene>